<protein>
    <recommendedName>
        <fullName evidence="8">Derlin</fullName>
    </recommendedName>
</protein>
<evidence type="ECO:0000256" key="1">
    <source>
        <dbReference type="ARBA" id="ARBA00004141"/>
    </source>
</evidence>
<keyword evidence="7" id="KW-1185">Reference proteome</keyword>
<keyword evidence="4 5" id="KW-0472">Membrane</keyword>
<dbReference type="GO" id="GO:0004252">
    <property type="term" value="F:serine-type endopeptidase activity"/>
    <property type="evidence" value="ECO:0007669"/>
    <property type="project" value="TreeGrafter"/>
</dbReference>
<name>A0A1X7RB51_9SACH</name>
<evidence type="ECO:0000256" key="4">
    <source>
        <dbReference type="ARBA" id="ARBA00023136"/>
    </source>
</evidence>
<dbReference type="OrthoDB" id="272778at2759"/>
<dbReference type="EMBL" id="FXLY01000015">
    <property type="protein sequence ID" value="SMN22898.1"/>
    <property type="molecule type" value="Genomic_DNA"/>
</dbReference>
<gene>
    <name evidence="6" type="ORF">KASA_0D00583G</name>
</gene>
<dbReference type="InterPro" id="IPR035952">
    <property type="entry name" value="Rhomboid-like_sf"/>
</dbReference>
<accession>A0A1X7RB51</accession>
<dbReference type="PANTHER" id="PTHR43066">
    <property type="entry name" value="RHOMBOID-RELATED PROTEIN"/>
    <property type="match status" value="1"/>
</dbReference>
<dbReference type="GO" id="GO:0016020">
    <property type="term" value="C:membrane"/>
    <property type="evidence" value="ECO:0007669"/>
    <property type="project" value="UniProtKB-SubCell"/>
</dbReference>
<comment type="subcellular location">
    <subcellularLocation>
        <location evidence="1">Membrane</location>
        <topology evidence="1">Multi-pass membrane protein</topology>
    </subcellularLocation>
</comment>
<dbReference type="Proteomes" id="UP000196158">
    <property type="component" value="Unassembled WGS sequence"/>
</dbReference>
<evidence type="ECO:0000313" key="7">
    <source>
        <dbReference type="Proteomes" id="UP000196158"/>
    </source>
</evidence>
<evidence type="ECO:0000256" key="5">
    <source>
        <dbReference type="SAM" id="Phobius"/>
    </source>
</evidence>
<feature type="transmembrane region" description="Helical" evidence="5">
    <location>
        <begin position="52"/>
        <end position="78"/>
    </location>
</feature>
<evidence type="ECO:0008006" key="8">
    <source>
        <dbReference type="Google" id="ProtNLM"/>
    </source>
</evidence>
<keyword evidence="3 5" id="KW-1133">Transmembrane helix</keyword>
<evidence type="ECO:0000256" key="2">
    <source>
        <dbReference type="ARBA" id="ARBA00022692"/>
    </source>
</evidence>
<organism evidence="6 7">
    <name type="scientific">Maudiozyma saulgeensis</name>
    <dbReference type="NCBI Taxonomy" id="1789683"/>
    <lineage>
        <taxon>Eukaryota</taxon>
        <taxon>Fungi</taxon>
        <taxon>Dikarya</taxon>
        <taxon>Ascomycota</taxon>
        <taxon>Saccharomycotina</taxon>
        <taxon>Saccharomycetes</taxon>
        <taxon>Saccharomycetales</taxon>
        <taxon>Saccharomycetaceae</taxon>
        <taxon>Maudiozyma</taxon>
    </lineage>
</organism>
<proteinExistence type="predicted"/>
<feature type="transmembrane region" description="Helical" evidence="5">
    <location>
        <begin position="120"/>
        <end position="139"/>
    </location>
</feature>
<dbReference type="STRING" id="1789683.A0A1X7RB51"/>
<dbReference type="SUPFAM" id="SSF144091">
    <property type="entry name" value="Rhomboid-like"/>
    <property type="match status" value="1"/>
</dbReference>
<dbReference type="PANTHER" id="PTHR43066:SF21">
    <property type="entry name" value="UBIQUITIN-ASSOCIATED DOMAIN-CONTAINING PROTEIN 2"/>
    <property type="match status" value="1"/>
</dbReference>
<sequence>MSVDNPTGLHNYPVTKTCMILTAVVPFLMAVTNDKYIFLAQYDPFINQYHQYYRFLIYQFCAVNESDVMLLLLLWYYYRHIERLFGSYKYINVILLTIIYTTGILSLLNIAVNILFPTMIWNKLATGTLPTVLALFHFYKQYTPQLYEVNLSLSRPWSGKSSNGSFRWTINNQVFLNITIALLILNQGLTGICCGLISWIIGIFMEKGLLPGVDNWRIPFLRHISHLDTPLSGGSHYRMAHAQQQTTEIDALNDIQAGNIHPDDEAPDEPERSLGVQFLDTFRR</sequence>
<keyword evidence="2 5" id="KW-0812">Transmembrane</keyword>
<feature type="transmembrane region" description="Helical" evidence="5">
    <location>
        <begin position="174"/>
        <end position="201"/>
    </location>
</feature>
<dbReference type="AlphaFoldDB" id="A0A1X7RB51"/>
<feature type="transmembrane region" description="Helical" evidence="5">
    <location>
        <begin position="90"/>
        <end position="108"/>
    </location>
</feature>
<evidence type="ECO:0000256" key="3">
    <source>
        <dbReference type="ARBA" id="ARBA00022989"/>
    </source>
</evidence>
<reference evidence="6 7" key="1">
    <citation type="submission" date="2017-04" db="EMBL/GenBank/DDBJ databases">
        <authorList>
            <person name="Afonso C.L."/>
            <person name="Miller P.J."/>
            <person name="Scott M.A."/>
            <person name="Spackman E."/>
            <person name="Goraichik I."/>
            <person name="Dimitrov K.M."/>
            <person name="Suarez D.L."/>
            <person name="Swayne D.E."/>
        </authorList>
    </citation>
    <scope>NUCLEOTIDE SEQUENCE [LARGE SCALE GENOMIC DNA]</scope>
</reference>
<evidence type="ECO:0000313" key="6">
    <source>
        <dbReference type="EMBL" id="SMN22898.1"/>
    </source>
</evidence>